<dbReference type="Gene3D" id="3.60.21.10">
    <property type="match status" value="1"/>
</dbReference>
<protein>
    <recommendedName>
        <fullName evidence="2">Calcineurin-like phosphoesterase domain-containing protein</fullName>
    </recommendedName>
</protein>
<dbReference type="SUPFAM" id="SSF56300">
    <property type="entry name" value="Metallo-dependent phosphatases"/>
    <property type="match status" value="1"/>
</dbReference>
<organism evidence="3 4">
    <name type="scientific">Lacticaseibacillus sharpeae JCM 1186 = DSM 20505</name>
    <dbReference type="NCBI Taxonomy" id="1291052"/>
    <lineage>
        <taxon>Bacteria</taxon>
        <taxon>Bacillati</taxon>
        <taxon>Bacillota</taxon>
        <taxon>Bacilli</taxon>
        <taxon>Lactobacillales</taxon>
        <taxon>Lactobacillaceae</taxon>
        <taxon>Lacticaseibacillus</taxon>
    </lineage>
</organism>
<dbReference type="PIRSF" id="PIRSF000883">
    <property type="entry name" value="Pesterase_MJ0912"/>
    <property type="match status" value="1"/>
</dbReference>
<dbReference type="Proteomes" id="UP000051679">
    <property type="component" value="Unassembled WGS sequence"/>
</dbReference>
<name>A0A0R1ZKD2_9LACO</name>
<dbReference type="RefSeq" id="WP_054678327.1">
    <property type="nucleotide sequence ID" value="NZ_AYYO01000022.1"/>
</dbReference>
<dbReference type="PANTHER" id="PTHR42850:SF2">
    <property type="entry name" value="BLL5683 PROTEIN"/>
    <property type="match status" value="1"/>
</dbReference>
<comment type="caution">
    <text evidence="3">The sequence shown here is derived from an EMBL/GenBank/DDBJ whole genome shotgun (WGS) entry which is preliminary data.</text>
</comment>
<proteinExistence type="inferred from homology"/>
<evidence type="ECO:0000313" key="4">
    <source>
        <dbReference type="Proteomes" id="UP000051679"/>
    </source>
</evidence>
<dbReference type="EMBL" id="AYYO01000022">
    <property type="protein sequence ID" value="KRM55424.1"/>
    <property type="molecule type" value="Genomic_DNA"/>
</dbReference>
<dbReference type="PANTHER" id="PTHR42850">
    <property type="entry name" value="METALLOPHOSPHOESTERASE"/>
    <property type="match status" value="1"/>
</dbReference>
<keyword evidence="4" id="KW-1185">Reference proteome</keyword>
<dbReference type="Pfam" id="PF12850">
    <property type="entry name" value="Metallophos_2"/>
    <property type="match status" value="1"/>
</dbReference>
<evidence type="ECO:0000259" key="2">
    <source>
        <dbReference type="Pfam" id="PF12850"/>
    </source>
</evidence>
<dbReference type="InterPro" id="IPR024654">
    <property type="entry name" value="Calcineurin-like_PHP_lpxH"/>
</dbReference>
<dbReference type="OrthoDB" id="9813918at2"/>
<dbReference type="AlphaFoldDB" id="A0A0R1ZKD2"/>
<dbReference type="InterPro" id="IPR050126">
    <property type="entry name" value="Ap4A_hydrolase"/>
</dbReference>
<dbReference type="GO" id="GO:0016791">
    <property type="term" value="F:phosphatase activity"/>
    <property type="evidence" value="ECO:0007669"/>
    <property type="project" value="TreeGrafter"/>
</dbReference>
<dbReference type="GO" id="GO:0005737">
    <property type="term" value="C:cytoplasm"/>
    <property type="evidence" value="ECO:0007669"/>
    <property type="project" value="TreeGrafter"/>
</dbReference>
<dbReference type="STRING" id="1291052.FC18_GL001319"/>
<feature type="domain" description="Calcineurin-like phosphoesterase" evidence="2">
    <location>
        <begin position="16"/>
        <end position="201"/>
    </location>
</feature>
<sequence>MSSKADIETDSFAPHKIAVLADVHGNYTALRAVVADAKRHKATDFWFLGDVLLPGPGSTDILALLADLGITTWPRGNWEDLLVNGHAKNLDVTDPQRLYFTRHAMYQDQFLDATTYQRLADMPLTVTHHIGGLTFRLSHNLPDKNYGQELIPTEQQANFDRLLTSEIDVALYGHTHRQLMRYGSDGQLIVNPGTVGMAFTNPGKVQHDLRAMYALITVAGSRVTNVDLRKVEYDKDAELERARVRKLPYFDLYSDQILAGVGYTHNRPVLAAYAGAHGYVAEVARYVEQ</sequence>
<evidence type="ECO:0000313" key="3">
    <source>
        <dbReference type="EMBL" id="KRM55424.1"/>
    </source>
</evidence>
<dbReference type="InterPro" id="IPR011152">
    <property type="entry name" value="Pesterase_MJ0912"/>
</dbReference>
<evidence type="ECO:0000256" key="1">
    <source>
        <dbReference type="ARBA" id="ARBA00008950"/>
    </source>
</evidence>
<gene>
    <name evidence="3" type="ORF">FC18_GL001319</name>
</gene>
<dbReference type="InterPro" id="IPR029052">
    <property type="entry name" value="Metallo-depent_PP-like"/>
</dbReference>
<comment type="similarity">
    <text evidence="1">Belongs to the metallophosphoesterase superfamily. YfcE family.</text>
</comment>
<reference evidence="3 4" key="1">
    <citation type="journal article" date="2015" name="Genome Announc.">
        <title>Expanding the biotechnology potential of lactobacilli through comparative genomics of 213 strains and associated genera.</title>
        <authorList>
            <person name="Sun Z."/>
            <person name="Harris H.M."/>
            <person name="McCann A."/>
            <person name="Guo C."/>
            <person name="Argimon S."/>
            <person name="Zhang W."/>
            <person name="Yang X."/>
            <person name="Jeffery I.B."/>
            <person name="Cooney J.C."/>
            <person name="Kagawa T.F."/>
            <person name="Liu W."/>
            <person name="Song Y."/>
            <person name="Salvetti E."/>
            <person name="Wrobel A."/>
            <person name="Rasinkangas P."/>
            <person name="Parkhill J."/>
            <person name="Rea M.C."/>
            <person name="O'Sullivan O."/>
            <person name="Ritari J."/>
            <person name="Douillard F.P."/>
            <person name="Paul Ross R."/>
            <person name="Yang R."/>
            <person name="Briner A.E."/>
            <person name="Felis G.E."/>
            <person name="de Vos W.M."/>
            <person name="Barrangou R."/>
            <person name="Klaenhammer T.R."/>
            <person name="Caufield P.W."/>
            <person name="Cui Y."/>
            <person name="Zhang H."/>
            <person name="O'Toole P.W."/>
        </authorList>
    </citation>
    <scope>NUCLEOTIDE SEQUENCE [LARGE SCALE GENOMIC DNA]</scope>
    <source>
        <strain evidence="3 4">DSM 20505</strain>
    </source>
</reference>
<dbReference type="PATRIC" id="fig|1291052.5.peg.1337"/>
<accession>A0A0R1ZKD2</accession>